<evidence type="ECO:0000313" key="2">
    <source>
        <dbReference type="EMBL" id="OLO04048.1"/>
    </source>
</evidence>
<dbReference type="SUPFAM" id="SSF46785">
    <property type="entry name" value="Winged helix' DNA-binding domain"/>
    <property type="match status" value="1"/>
</dbReference>
<proteinExistence type="predicted"/>
<name>A0A1Q8SRJ6_9GAMM</name>
<dbReference type="STRING" id="404433.BTW07_12285"/>
<keyword evidence="3" id="KW-1185">Reference proteome</keyword>
<protein>
    <submittedName>
        <fullName evidence="2">Rrf2 family transcriptional regulator</fullName>
    </submittedName>
</protein>
<dbReference type="InterPro" id="IPR000944">
    <property type="entry name" value="Tscrpt_reg_Rrf2"/>
</dbReference>
<dbReference type="InterPro" id="IPR036388">
    <property type="entry name" value="WH-like_DNA-bd_sf"/>
</dbReference>
<organism evidence="2 3">
    <name type="scientific">Salinicola socius</name>
    <dbReference type="NCBI Taxonomy" id="404433"/>
    <lineage>
        <taxon>Bacteria</taxon>
        <taxon>Pseudomonadati</taxon>
        <taxon>Pseudomonadota</taxon>
        <taxon>Gammaproteobacteria</taxon>
        <taxon>Oceanospirillales</taxon>
        <taxon>Halomonadaceae</taxon>
        <taxon>Salinicola</taxon>
    </lineage>
</organism>
<sequence length="144" mass="15768">MKLTTHTDYALRLLIYLAVRNEEMPATVQSAASHYGISAHHLAKVAQTLVQLGYVISLRGRGGGLRLQRPAEEISIGALVRQTENLELLECFGPESTCPIEPGCRLKGVLWKAQQAFLAVLDGYVLADLAENRQELRMLLGSPG</sequence>
<dbReference type="PROSITE" id="PS51197">
    <property type="entry name" value="HTH_RRF2_2"/>
    <property type="match status" value="1"/>
</dbReference>
<dbReference type="PANTHER" id="PTHR33221">
    <property type="entry name" value="WINGED HELIX-TURN-HELIX TRANSCRIPTIONAL REGULATOR, RRF2 FAMILY"/>
    <property type="match status" value="1"/>
</dbReference>
<dbReference type="OrthoDB" id="9795923at2"/>
<dbReference type="GO" id="GO:0003700">
    <property type="term" value="F:DNA-binding transcription factor activity"/>
    <property type="evidence" value="ECO:0007669"/>
    <property type="project" value="TreeGrafter"/>
</dbReference>
<dbReference type="RefSeq" id="WP_075570456.1">
    <property type="nucleotide sequence ID" value="NZ_MSDO01000017.1"/>
</dbReference>
<reference evidence="2 3" key="1">
    <citation type="submission" date="2016-12" db="EMBL/GenBank/DDBJ databases">
        <title>Draft genome sequences of strains Salinicola socius SMB35, Salinicola sp. MH3R3-1 and Chromohalobacter sp. SMB17 from the Verkhnekamsk potash mining region of Russia.</title>
        <authorList>
            <person name="Mavrodi D.V."/>
            <person name="Olsson B.E."/>
            <person name="Korsakova E.S."/>
            <person name="Pyankova A."/>
            <person name="Mavrodi O.V."/>
            <person name="Plotnikova E.G."/>
        </authorList>
    </citation>
    <scope>NUCLEOTIDE SEQUENCE [LARGE SCALE GENOMIC DNA]</scope>
    <source>
        <strain evidence="2 3">SMB35</strain>
    </source>
</reference>
<comment type="caution">
    <text evidence="2">The sequence shown here is derived from an EMBL/GenBank/DDBJ whole genome shotgun (WGS) entry which is preliminary data.</text>
</comment>
<dbReference type="GO" id="GO:0003677">
    <property type="term" value="F:DNA binding"/>
    <property type="evidence" value="ECO:0007669"/>
    <property type="project" value="UniProtKB-KW"/>
</dbReference>
<dbReference type="PANTHER" id="PTHR33221:SF4">
    <property type="entry name" value="HTH-TYPE TRANSCRIPTIONAL REPRESSOR NSRR"/>
    <property type="match status" value="1"/>
</dbReference>
<dbReference type="EMBL" id="MSDO01000017">
    <property type="protein sequence ID" value="OLO04048.1"/>
    <property type="molecule type" value="Genomic_DNA"/>
</dbReference>
<dbReference type="InterPro" id="IPR036390">
    <property type="entry name" value="WH_DNA-bd_sf"/>
</dbReference>
<dbReference type="GO" id="GO:0005829">
    <property type="term" value="C:cytosol"/>
    <property type="evidence" value="ECO:0007669"/>
    <property type="project" value="TreeGrafter"/>
</dbReference>
<dbReference type="Pfam" id="PF02082">
    <property type="entry name" value="Rrf2"/>
    <property type="match status" value="1"/>
</dbReference>
<accession>A0A1Q8SRJ6</accession>
<keyword evidence="1" id="KW-0238">DNA-binding</keyword>
<dbReference type="Proteomes" id="UP000186878">
    <property type="component" value="Unassembled WGS sequence"/>
</dbReference>
<evidence type="ECO:0000313" key="3">
    <source>
        <dbReference type="Proteomes" id="UP000186878"/>
    </source>
</evidence>
<dbReference type="Gene3D" id="1.10.10.10">
    <property type="entry name" value="Winged helix-like DNA-binding domain superfamily/Winged helix DNA-binding domain"/>
    <property type="match status" value="1"/>
</dbReference>
<gene>
    <name evidence="2" type="ORF">BTW07_12285</name>
</gene>
<evidence type="ECO:0000256" key="1">
    <source>
        <dbReference type="ARBA" id="ARBA00023125"/>
    </source>
</evidence>
<dbReference type="AlphaFoldDB" id="A0A1Q8SRJ6"/>
<dbReference type="NCBIfam" id="TIGR00738">
    <property type="entry name" value="rrf2_super"/>
    <property type="match status" value="1"/>
</dbReference>